<dbReference type="Pfam" id="PF13030">
    <property type="entry name" value="DUF3891"/>
    <property type="match status" value="1"/>
</dbReference>
<dbReference type="OrthoDB" id="190426at2"/>
<gene>
    <name evidence="1" type="ORF">F4V43_00165</name>
</gene>
<evidence type="ECO:0000313" key="2">
    <source>
        <dbReference type="Proteomes" id="UP000367750"/>
    </source>
</evidence>
<sequence>MRYSIGIREEWTLICREQSGDWILIRQHDHGLVAGEFAARFNEADAPAKHRREAVLYAVAHHDRGWIDLDETPFWNDEAKAPYSFLDYPVVPKLNFYRKGLDELEAETPYGALLCSLHYDRLIEASGERGESLDAYQEEERERRSRIHRELEAKSEAAAEDELYYDMRLLQFCDDLSLYLGLHEPGSPKPEEHPWFKDGFGGTEDFSFTSGRPVTAKWQGTTLLLEPYPFKESFEVELPLRRVSAAEARAKGLAAADRSAKEERIRIGIAPGEVPRP</sequence>
<dbReference type="Proteomes" id="UP000367750">
    <property type="component" value="Unassembled WGS sequence"/>
</dbReference>
<proteinExistence type="predicted"/>
<keyword evidence="2" id="KW-1185">Reference proteome</keyword>
<accession>A0A5J5GJX9</accession>
<protein>
    <submittedName>
        <fullName evidence="1">DUF3891 family protein</fullName>
    </submittedName>
</protein>
<organism evidence="1 2">
    <name type="scientific">Paenibacillus spiritus</name>
    <dbReference type="NCBI Taxonomy" id="2496557"/>
    <lineage>
        <taxon>Bacteria</taxon>
        <taxon>Bacillati</taxon>
        <taxon>Bacillota</taxon>
        <taxon>Bacilli</taxon>
        <taxon>Bacillales</taxon>
        <taxon>Paenibacillaceae</taxon>
        <taxon>Paenibacillus</taxon>
    </lineage>
</organism>
<name>A0A5J5GJX9_9BACL</name>
<comment type="caution">
    <text evidence="1">The sequence shown here is derived from an EMBL/GenBank/DDBJ whole genome shotgun (WGS) entry which is preliminary data.</text>
</comment>
<reference evidence="1 2" key="1">
    <citation type="submission" date="2019-09" db="EMBL/GenBank/DDBJ databases">
        <title>Bacillus ochoae sp. nov., Paenibacillus whitsoniae sp. nov., Paenibacillus spiritus sp. nov. Isolated from the Mars Exploration Rover during spacecraft assembly.</title>
        <authorList>
            <person name="Seuylemezian A."/>
            <person name="Vaishampayan P."/>
        </authorList>
    </citation>
    <scope>NUCLEOTIDE SEQUENCE [LARGE SCALE GENOMIC DNA]</scope>
    <source>
        <strain evidence="1 2">MER_111</strain>
    </source>
</reference>
<dbReference type="InterPro" id="IPR024992">
    <property type="entry name" value="DUF3891"/>
</dbReference>
<dbReference type="RefSeq" id="WP_150456216.1">
    <property type="nucleotide sequence ID" value="NZ_VYKK01000001.1"/>
</dbReference>
<dbReference type="EMBL" id="VYKK01000001">
    <property type="protein sequence ID" value="KAA9008586.1"/>
    <property type="molecule type" value="Genomic_DNA"/>
</dbReference>
<dbReference type="AlphaFoldDB" id="A0A5J5GJX9"/>
<evidence type="ECO:0000313" key="1">
    <source>
        <dbReference type="EMBL" id="KAA9008586.1"/>
    </source>
</evidence>